<dbReference type="InterPro" id="IPR018392">
    <property type="entry name" value="LysM"/>
</dbReference>
<dbReference type="CDD" id="cd00118">
    <property type="entry name" value="LysM"/>
    <property type="match status" value="1"/>
</dbReference>
<accession>A0A2H9ZWV8</accession>
<protein>
    <recommendedName>
        <fullName evidence="2">LysM domain-containing protein</fullName>
    </recommendedName>
</protein>
<keyword evidence="4" id="KW-1185">Reference proteome</keyword>
<dbReference type="InterPro" id="IPR036779">
    <property type="entry name" value="LysM_dom_sf"/>
</dbReference>
<dbReference type="Gene3D" id="3.10.350.10">
    <property type="entry name" value="LysM domain"/>
    <property type="match status" value="1"/>
</dbReference>
<evidence type="ECO:0000259" key="2">
    <source>
        <dbReference type="Pfam" id="PF01476"/>
    </source>
</evidence>
<dbReference type="STRING" id="1088818.A0A2H9ZWV8"/>
<dbReference type="AlphaFoldDB" id="A0A2H9ZWV8"/>
<organism evidence="3 4">
    <name type="scientific">Apostasia shenzhenica</name>
    <dbReference type="NCBI Taxonomy" id="1088818"/>
    <lineage>
        <taxon>Eukaryota</taxon>
        <taxon>Viridiplantae</taxon>
        <taxon>Streptophyta</taxon>
        <taxon>Embryophyta</taxon>
        <taxon>Tracheophyta</taxon>
        <taxon>Spermatophyta</taxon>
        <taxon>Magnoliopsida</taxon>
        <taxon>Liliopsida</taxon>
        <taxon>Asparagales</taxon>
        <taxon>Orchidaceae</taxon>
        <taxon>Apostasioideae</taxon>
        <taxon>Apostasia</taxon>
    </lineage>
</organism>
<feature type="region of interest" description="Disordered" evidence="1">
    <location>
        <begin position="1"/>
        <end position="55"/>
    </location>
</feature>
<feature type="domain" description="LysM" evidence="2">
    <location>
        <begin position="111"/>
        <end position="153"/>
    </location>
</feature>
<evidence type="ECO:0000313" key="4">
    <source>
        <dbReference type="Proteomes" id="UP000236161"/>
    </source>
</evidence>
<evidence type="ECO:0000256" key="1">
    <source>
        <dbReference type="SAM" id="MobiDB-lite"/>
    </source>
</evidence>
<dbReference type="OrthoDB" id="1417267at2759"/>
<name>A0A2H9ZWV8_9ASPA</name>
<dbReference type="PANTHER" id="PTHR33648">
    <property type="entry name" value="EMBRYO SAC 1"/>
    <property type="match status" value="1"/>
</dbReference>
<evidence type="ECO:0000313" key="3">
    <source>
        <dbReference type="EMBL" id="PKA47752.1"/>
    </source>
</evidence>
<sequence>MSPNLHPTFDPPLGANPSSPPKRETNPQAFSPPSLYIKPQKSYAQQSQRRSMGALTGKQWISPEAGDAAAWWVAVGLAAMMMLCWMPESSPAAAEEAVVESSLQRGCEEIYVVGEEETLQSISDRCGDPFIVEENPHIHDYDDVYPGQVLKITPSKLR</sequence>
<reference evidence="3 4" key="1">
    <citation type="journal article" date="2017" name="Nature">
        <title>The Apostasia genome and the evolution of orchids.</title>
        <authorList>
            <person name="Zhang G.Q."/>
            <person name="Liu K.W."/>
            <person name="Li Z."/>
            <person name="Lohaus R."/>
            <person name="Hsiao Y.Y."/>
            <person name="Niu S.C."/>
            <person name="Wang J.Y."/>
            <person name="Lin Y.C."/>
            <person name="Xu Q."/>
            <person name="Chen L.J."/>
            <person name="Yoshida K."/>
            <person name="Fujiwara S."/>
            <person name="Wang Z.W."/>
            <person name="Zhang Y.Q."/>
            <person name="Mitsuda N."/>
            <person name="Wang M."/>
            <person name="Liu G.H."/>
            <person name="Pecoraro L."/>
            <person name="Huang H.X."/>
            <person name="Xiao X.J."/>
            <person name="Lin M."/>
            <person name="Wu X.Y."/>
            <person name="Wu W.L."/>
            <person name="Chen Y.Y."/>
            <person name="Chang S.B."/>
            <person name="Sakamoto S."/>
            <person name="Ohme-Takagi M."/>
            <person name="Yagi M."/>
            <person name="Zeng S.J."/>
            <person name="Shen C.Y."/>
            <person name="Yeh C.M."/>
            <person name="Luo Y.B."/>
            <person name="Tsai W.C."/>
            <person name="Van de Peer Y."/>
            <person name="Liu Z.J."/>
        </authorList>
    </citation>
    <scope>NUCLEOTIDE SEQUENCE [LARGE SCALE GENOMIC DNA]</scope>
    <source>
        <strain evidence="4">cv. Shenzhen</strain>
        <tissue evidence="3">Stem</tissue>
    </source>
</reference>
<dbReference type="PANTHER" id="PTHR33648:SF15">
    <property type="entry name" value="OS04G0572800 PROTEIN"/>
    <property type="match status" value="1"/>
</dbReference>
<dbReference type="Pfam" id="PF01476">
    <property type="entry name" value="LysM"/>
    <property type="match status" value="1"/>
</dbReference>
<dbReference type="EMBL" id="KZ453102">
    <property type="protein sequence ID" value="PKA47752.1"/>
    <property type="molecule type" value="Genomic_DNA"/>
</dbReference>
<proteinExistence type="predicted"/>
<dbReference type="Proteomes" id="UP000236161">
    <property type="component" value="Unassembled WGS sequence"/>
</dbReference>
<gene>
    <name evidence="3" type="ORF">AXF42_Ash014529</name>
</gene>